<sequence>MPNQDRYDVRAQMLETLMQKLQADQYPSSTMLDMIEELLTPDDVPAYVEELLGRVRSDEFPSIPMLNRVKNLT</sequence>
<dbReference type="Proteomes" id="UP000754710">
    <property type="component" value="Unassembled WGS sequence"/>
</dbReference>
<evidence type="ECO:0000313" key="1">
    <source>
        <dbReference type="EMBL" id="MBY9074634.1"/>
    </source>
</evidence>
<comment type="caution">
    <text evidence="1">The sequence shown here is derived from an EMBL/GenBank/DDBJ whole genome shotgun (WGS) entry which is preliminary data.</text>
</comment>
<keyword evidence="2" id="KW-1185">Reference proteome</keyword>
<accession>A0ABS7RJG1</accession>
<name>A0ABS7RJG1_9ACTN</name>
<evidence type="ECO:0000313" key="2">
    <source>
        <dbReference type="Proteomes" id="UP000754710"/>
    </source>
</evidence>
<proteinExistence type="predicted"/>
<gene>
    <name evidence="1" type="ORF">K1X13_07355</name>
</gene>
<reference evidence="1 2" key="1">
    <citation type="submission" date="2021-08" db="EMBL/GenBank/DDBJ databases">
        <title>Nocardioides bacterium WL0053 sp. nov., isolated from the sediment.</title>
        <authorList>
            <person name="Wang L."/>
            <person name="Zhang D."/>
            <person name="Zhang A."/>
        </authorList>
    </citation>
    <scope>NUCLEOTIDE SEQUENCE [LARGE SCALE GENOMIC DNA]</scope>
    <source>
        <strain evidence="1 2">WL0053</strain>
    </source>
</reference>
<organism evidence="1 2">
    <name type="scientific">Nocardioides jiangsuensis</name>
    <dbReference type="NCBI Taxonomy" id="2866161"/>
    <lineage>
        <taxon>Bacteria</taxon>
        <taxon>Bacillati</taxon>
        <taxon>Actinomycetota</taxon>
        <taxon>Actinomycetes</taxon>
        <taxon>Propionibacteriales</taxon>
        <taxon>Nocardioidaceae</taxon>
        <taxon>Nocardioides</taxon>
    </lineage>
</organism>
<protein>
    <submittedName>
        <fullName evidence="1">Uncharacterized protein</fullName>
    </submittedName>
</protein>
<dbReference type="RefSeq" id="WP_221024284.1">
    <property type="nucleotide sequence ID" value="NZ_JAIEZQ010000001.1"/>
</dbReference>
<dbReference type="EMBL" id="JAIEZQ010000001">
    <property type="protein sequence ID" value="MBY9074634.1"/>
    <property type="molecule type" value="Genomic_DNA"/>
</dbReference>